<evidence type="ECO:0000313" key="2">
    <source>
        <dbReference type="Proteomes" id="UP000606974"/>
    </source>
</evidence>
<comment type="caution">
    <text evidence="1">The sequence shown here is derived from an EMBL/GenBank/DDBJ whole genome shotgun (WGS) entry which is preliminary data.</text>
</comment>
<keyword evidence="2" id="KW-1185">Reference proteome</keyword>
<evidence type="ECO:0000313" key="1">
    <source>
        <dbReference type="EMBL" id="KAF7505347.1"/>
    </source>
</evidence>
<proteinExistence type="predicted"/>
<reference evidence="1" key="1">
    <citation type="submission" date="2020-02" db="EMBL/GenBank/DDBJ databases">
        <authorList>
            <person name="Palmer J.M."/>
        </authorList>
    </citation>
    <scope>NUCLEOTIDE SEQUENCE</scope>
    <source>
        <strain evidence="1">EPUS1.4</strain>
        <tissue evidence="1">Thallus</tissue>
    </source>
</reference>
<name>A0A8H7E0X8_9EURO</name>
<sequence length="83" mass="9542">MELVAQGCLGMRPAPRGKISAPRFGLRIHNVVHLCSRRACAVQWVRVFLLRKFLSVWGIRRRPENLNQDLGKLVDWQPVDVIP</sequence>
<protein>
    <submittedName>
        <fullName evidence="1">Uncharacterized protein</fullName>
    </submittedName>
</protein>
<dbReference type="Proteomes" id="UP000606974">
    <property type="component" value="Unassembled WGS sequence"/>
</dbReference>
<dbReference type="EMBL" id="JAACFV010000112">
    <property type="protein sequence ID" value="KAF7505347.1"/>
    <property type="molecule type" value="Genomic_DNA"/>
</dbReference>
<accession>A0A8H7E0X8</accession>
<gene>
    <name evidence="1" type="ORF">GJ744_001050</name>
</gene>
<organism evidence="1 2">
    <name type="scientific">Endocarpon pusillum</name>
    <dbReference type="NCBI Taxonomy" id="364733"/>
    <lineage>
        <taxon>Eukaryota</taxon>
        <taxon>Fungi</taxon>
        <taxon>Dikarya</taxon>
        <taxon>Ascomycota</taxon>
        <taxon>Pezizomycotina</taxon>
        <taxon>Eurotiomycetes</taxon>
        <taxon>Chaetothyriomycetidae</taxon>
        <taxon>Verrucariales</taxon>
        <taxon>Verrucariaceae</taxon>
        <taxon>Endocarpon</taxon>
    </lineage>
</organism>
<dbReference type="AlphaFoldDB" id="A0A8H7E0X8"/>